<feature type="transmembrane region" description="Helical" evidence="1">
    <location>
        <begin position="12"/>
        <end position="32"/>
    </location>
</feature>
<evidence type="ECO:0000313" key="4">
    <source>
        <dbReference type="Proteomes" id="UP000069205"/>
    </source>
</evidence>
<dbReference type="AlphaFoldDB" id="A0A0K2GB24"/>
<dbReference type="EMBL" id="CP011801">
    <property type="protein sequence ID" value="ALA58171.1"/>
    <property type="molecule type" value="Genomic_DNA"/>
</dbReference>
<dbReference type="InterPro" id="IPR052336">
    <property type="entry name" value="MlaD_Phospholipid_Transporter"/>
</dbReference>
<dbReference type="PATRIC" id="fig|42253.5.peg.1722"/>
<dbReference type="Proteomes" id="UP000069205">
    <property type="component" value="Chromosome"/>
</dbReference>
<keyword evidence="1" id="KW-1133">Transmembrane helix</keyword>
<evidence type="ECO:0000256" key="1">
    <source>
        <dbReference type="SAM" id="Phobius"/>
    </source>
</evidence>
<accession>A0A0K2GB24</accession>
<reference evidence="3 4" key="1">
    <citation type="journal article" date="2015" name="Proc. Natl. Acad. Sci. U.S.A.">
        <title>Expanded metabolic versatility of ubiquitous nitrite-oxidizing bacteria from the genus Nitrospira.</title>
        <authorList>
            <person name="Koch H."/>
            <person name="Lucker S."/>
            <person name="Albertsen M."/>
            <person name="Kitzinger K."/>
            <person name="Herbold C."/>
            <person name="Spieck E."/>
            <person name="Nielsen P.H."/>
            <person name="Wagner M."/>
            <person name="Daims H."/>
        </authorList>
    </citation>
    <scope>NUCLEOTIDE SEQUENCE [LARGE SCALE GENOMIC DNA]</scope>
    <source>
        <strain evidence="3 4">NSP M-1</strain>
    </source>
</reference>
<keyword evidence="1" id="KW-0472">Membrane</keyword>
<name>A0A0K2GB24_NITMO</name>
<dbReference type="GO" id="GO:0005543">
    <property type="term" value="F:phospholipid binding"/>
    <property type="evidence" value="ECO:0007669"/>
    <property type="project" value="TreeGrafter"/>
</dbReference>
<gene>
    <name evidence="3" type="ORF">NITMOv2_1751</name>
</gene>
<protein>
    <submittedName>
        <fullName evidence="3">Putative ABC transporter, periplasmic substrate-binding protein, MCE domain-containing</fullName>
    </submittedName>
</protein>
<proteinExistence type="predicted"/>
<keyword evidence="4" id="KW-1185">Reference proteome</keyword>
<dbReference type="RefSeq" id="WP_053379369.1">
    <property type="nucleotide sequence ID" value="NZ_CP011801.1"/>
</dbReference>
<dbReference type="InterPro" id="IPR003399">
    <property type="entry name" value="Mce/MlaD"/>
</dbReference>
<dbReference type="OrthoDB" id="9769132at2"/>
<dbReference type="STRING" id="42253.NITMOv2_1751"/>
<dbReference type="KEGG" id="nmv:NITMOv2_1751"/>
<sequence>MTRQARLNWARVKVGALVVVALAILSAVILNLEEGMGLLGQKTTFRAVVDHTQGLKIGSPVRMNGVDIGNVHTIAIANNSPQVEITFTVRAHVAPHIRQDASISIRALGLLGDKYLEVLPGSASLPPLPVGSTLAGRAESDISHLATNATGTIDKVNAALEQLQAALTAITNGHGTTGKLVNDPDLYNKSRAAVDKLEQVTDKSLSLLGKVERGEGTAGKLITDQELYARANAAVAALNELATKLNKPDGTLTKLADPALYARLEDLTSRGETLLTKVEHGEGTMGKLVTRDDLYARTDKLLTEVEELVADVKKNPKKYFKFSVF</sequence>
<evidence type="ECO:0000313" key="3">
    <source>
        <dbReference type="EMBL" id="ALA58171.1"/>
    </source>
</evidence>
<dbReference type="GO" id="GO:0005548">
    <property type="term" value="F:phospholipid transporter activity"/>
    <property type="evidence" value="ECO:0007669"/>
    <property type="project" value="TreeGrafter"/>
</dbReference>
<organism evidence="3 4">
    <name type="scientific">Nitrospira moscoviensis</name>
    <dbReference type="NCBI Taxonomy" id="42253"/>
    <lineage>
        <taxon>Bacteria</taxon>
        <taxon>Pseudomonadati</taxon>
        <taxon>Nitrospirota</taxon>
        <taxon>Nitrospiria</taxon>
        <taxon>Nitrospirales</taxon>
        <taxon>Nitrospiraceae</taxon>
        <taxon>Nitrospira</taxon>
    </lineage>
</organism>
<feature type="domain" description="Mce/MlaD" evidence="2">
    <location>
        <begin position="42"/>
        <end position="121"/>
    </location>
</feature>
<evidence type="ECO:0000259" key="2">
    <source>
        <dbReference type="Pfam" id="PF02470"/>
    </source>
</evidence>
<dbReference type="PANTHER" id="PTHR33371:SF4">
    <property type="entry name" value="INTERMEMBRANE PHOSPHOLIPID TRANSPORT SYSTEM BINDING PROTEIN MLAD"/>
    <property type="match status" value="1"/>
</dbReference>
<keyword evidence="1" id="KW-0812">Transmembrane</keyword>
<dbReference type="PANTHER" id="PTHR33371">
    <property type="entry name" value="INTERMEMBRANE PHOSPHOLIPID TRANSPORT SYSTEM BINDING PROTEIN MLAD-RELATED"/>
    <property type="match status" value="1"/>
</dbReference>
<dbReference type="Pfam" id="PF02470">
    <property type="entry name" value="MlaD"/>
    <property type="match status" value="1"/>
</dbReference>